<feature type="compositionally biased region" description="Polar residues" evidence="6">
    <location>
        <begin position="619"/>
        <end position="629"/>
    </location>
</feature>
<dbReference type="PANTHER" id="PTHR31677:SF75">
    <property type="entry name" value="ETHYLENE-RESPONSIVE TRANSCRIPTION FACTOR ERF084"/>
    <property type="match status" value="1"/>
</dbReference>
<organism evidence="8 9">
    <name type="scientific">Polarella glacialis</name>
    <name type="common">Dinoflagellate</name>
    <dbReference type="NCBI Taxonomy" id="89957"/>
    <lineage>
        <taxon>Eukaryota</taxon>
        <taxon>Sar</taxon>
        <taxon>Alveolata</taxon>
        <taxon>Dinophyceae</taxon>
        <taxon>Suessiales</taxon>
        <taxon>Suessiaceae</taxon>
        <taxon>Polarella</taxon>
    </lineage>
</organism>
<evidence type="ECO:0000313" key="8">
    <source>
        <dbReference type="EMBL" id="CAE8644965.1"/>
    </source>
</evidence>
<keyword evidence="4" id="KW-0804">Transcription</keyword>
<dbReference type="SMART" id="SM00380">
    <property type="entry name" value="AP2"/>
    <property type="match status" value="1"/>
</dbReference>
<feature type="domain" description="AP2/ERF" evidence="7">
    <location>
        <begin position="46"/>
        <end position="104"/>
    </location>
</feature>
<dbReference type="GO" id="GO:0005634">
    <property type="term" value="C:nucleus"/>
    <property type="evidence" value="ECO:0007669"/>
    <property type="project" value="UniProtKB-SubCell"/>
</dbReference>
<dbReference type="AlphaFoldDB" id="A0A813I0D0"/>
<dbReference type="InterPro" id="IPR001471">
    <property type="entry name" value="AP2/ERF_dom"/>
</dbReference>
<evidence type="ECO:0000256" key="2">
    <source>
        <dbReference type="ARBA" id="ARBA00023015"/>
    </source>
</evidence>
<keyword evidence="3" id="KW-0238">DNA-binding</keyword>
<comment type="subcellular location">
    <subcellularLocation>
        <location evidence="1">Nucleus</location>
    </subcellularLocation>
</comment>
<dbReference type="InterPro" id="IPR016177">
    <property type="entry name" value="DNA-bd_dom_sf"/>
</dbReference>
<evidence type="ECO:0000259" key="7">
    <source>
        <dbReference type="PROSITE" id="PS51032"/>
    </source>
</evidence>
<reference evidence="8" key="1">
    <citation type="submission" date="2021-02" db="EMBL/GenBank/DDBJ databases">
        <authorList>
            <person name="Dougan E. K."/>
            <person name="Rhodes N."/>
            <person name="Thang M."/>
            <person name="Chan C."/>
        </authorList>
    </citation>
    <scope>NUCLEOTIDE SEQUENCE</scope>
</reference>
<dbReference type="GO" id="GO:0003700">
    <property type="term" value="F:DNA-binding transcription factor activity"/>
    <property type="evidence" value="ECO:0007669"/>
    <property type="project" value="InterPro"/>
</dbReference>
<feature type="domain" description="AP2/ERF" evidence="7">
    <location>
        <begin position="131"/>
        <end position="191"/>
    </location>
</feature>
<proteinExistence type="predicted"/>
<evidence type="ECO:0000313" key="9">
    <source>
        <dbReference type="Proteomes" id="UP000626109"/>
    </source>
</evidence>
<comment type="caution">
    <text evidence="8">The sequence shown here is derived from an EMBL/GenBank/DDBJ whole genome shotgun (WGS) entry which is preliminary data.</text>
</comment>
<evidence type="ECO:0000256" key="6">
    <source>
        <dbReference type="SAM" id="MobiDB-lite"/>
    </source>
</evidence>
<protein>
    <recommendedName>
        <fullName evidence="7">AP2/ERF domain-containing protein</fullName>
    </recommendedName>
</protein>
<sequence length="629" mass="68602">MLHKLRLDCLIRCPHFCAAAYQVPGQAGGRPGSGGSRRGKAALQSKFRGVHWNSRIQMWCSTMPSSDLGKLLHLGSFKDEFAAAVAYDCAAMNLRGTDARRNFPNRIPSDEETLQAHQRMMAHRSPRKTSCFTGVCRKATSDKWFATLSIARKAVHLGAFQDEADAARAFDVAFRASQPCRAFLLRSINFPLPEDYFDTLTWHDQPLPAERSSRFMGVHFAKVRRKFRSHVGPRTIGAFTSELEAARAFDQVSMVSGGRTNFSPGCYVEVRQCPVLQFSSSEVSRDQTVELLSTTQAYFPVHSFVAERCQAEAKKGMEAASSAEASLHASRSALAVTDFDSQRVLWQSYFDSERRQGSCRQSTASEWRFKPEDALELKAWPGDAGIPTVQCGAYDVLGVVSAADLPELLVAQAARAPQRKLNKASVQLQAKLREVLCAFGLAVSQTECWPLAGFAGNEAQSRMLIDTILFEVCKQSKLTLIPEESLPASAPVPGIVDYVLRRGPVTVAVVEAKRCLSCEVGKSHGQEGWATVLTGGLAQALTLVAGLASASCRPLGVVTDARRWLLLELPAQGPPVLQCWPGGGLMLELSGPAELELLLQCLGQLLAPKSSKPEGQPMDNGNQRTTTKT</sequence>
<dbReference type="SUPFAM" id="SSF54171">
    <property type="entry name" value="DNA-binding domain"/>
    <property type="match status" value="2"/>
</dbReference>
<keyword evidence="2" id="KW-0805">Transcription regulation</keyword>
<gene>
    <name evidence="8" type="ORF">PGLA2088_LOCUS3509</name>
</gene>
<dbReference type="EMBL" id="CAJNNW010003045">
    <property type="protein sequence ID" value="CAE8644965.1"/>
    <property type="molecule type" value="Genomic_DNA"/>
</dbReference>
<evidence type="ECO:0000256" key="4">
    <source>
        <dbReference type="ARBA" id="ARBA00023163"/>
    </source>
</evidence>
<name>A0A813I0D0_POLGL</name>
<evidence type="ECO:0000256" key="1">
    <source>
        <dbReference type="ARBA" id="ARBA00004123"/>
    </source>
</evidence>
<dbReference type="GO" id="GO:0003677">
    <property type="term" value="F:DNA binding"/>
    <property type="evidence" value="ECO:0007669"/>
    <property type="project" value="UniProtKB-KW"/>
</dbReference>
<dbReference type="PANTHER" id="PTHR31677">
    <property type="entry name" value="AP2 DOMAIN CLASS TRANSCRIPTION FACTOR"/>
    <property type="match status" value="1"/>
</dbReference>
<keyword evidence="5" id="KW-0539">Nucleus</keyword>
<dbReference type="InterPro" id="IPR036955">
    <property type="entry name" value="AP2/ERF_dom_sf"/>
</dbReference>
<feature type="region of interest" description="Disordered" evidence="6">
    <location>
        <begin position="609"/>
        <end position="629"/>
    </location>
</feature>
<evidence type="ECO:0000256" key="3">
    <source>
        <dbReference type="ARBA" id="ARBA00023125"/>
    </source>
</evidence>
<accession>A0A813I0D0</accession>
<dbReference type="Gene3D" id="3.30.730.10">
    <property type="entry name" value="AP2/ERF domain"/>
    <property type="match status" value="2"/>
</dbReference>
<evidence type="ECO:0000256" key="5">
    <source>
        <dbReference type="ARBA" id="ARBA00023242"/>
    </source>
</evidence>
<dbReference type="PROSITE" id="PS51032">
    <property type="entry name" value="AP2_ERF"/>
    <property type="match status" value="2"/>
</dbReference>
<dbReference type="Proteomes" id="UP000626109">
    <property type="component" value="Unassembled WGS sequence"/>
</dbReference>